<reference evidence="2 3" key="1">
    <citation type="submission" date="2007-08" db="EMBL/GenBank/DDBJ databases">
        <title>Complete sequence of Roseiflexus castenholzii DSM 13941.</title>
        <authorList>
            <consortium name="US DOE Joint Genome Institute"/>
            <person name="Copeland A."/>
            <person name="Lucas S."/>
            <person name="Lapidus A."/>
            <person name="Barry K."/>
            <person name="Glavina del Rio T."/>
            <person name="Dalin E."/>
            <person name="Tice H."/>
            <person name="Pitluck S."/>
            <person name="Thompson L.S."/>
            <person name="Brettin T."/>
            <person name="Bruce D."/>
            <person name="Detter J.C."/>
            <person name="Han C."/>
            <person name="Tapia R."/>
            <person name="Schmutz J."/>
            <person name="Larimer F."/>
            <person name="Land M."/>
            <person name="Hauser L."/>
            <person name="Kyrpides N."/>
            <person name="Mikhailova N."/>
            <person name="Bryant D.A."/>
            <person name="Hanada S."/>
            <person name="Tsukatani Y."/>
            <person name="Richardson P."/>
        </authorList>
    </citation>
    <scope>NUCLEOTIDE SEQUENCE [LARGE SCALE GENOMIC DNA]</scope>
    <source>
        <strain evidence="3">DSM 13941 / HLO8</strain>
    </source>
</reference>
<keyword evidence="1" id="KW-0812">Transmembrane</keyword>
<feature type="transmembrane region" description="Helical" evidence="1">
    <location>
        <begin position="47"/>
        <end position="68"/>
    </location>
</feature>
<name>A7NP71_ROSCS</name>
<keyword evidence="1" id="KW-1133">Transmembrane helix</keyword>
<dbReference type="AlphaFoldDB" id="A7NP71"/>
<dbReference type="OrthoDB" id="9833224at2"/>
<dbReference type="HOGENOM" id="CLU_2071352_0_0_0"/>
<sequence>MVMHRVTRGYLVLIAGLIAFFGRRLLAGDALWPPGLMHAEILSDTEMWIVIFTALMIGPAVALGRLRAMVIALPFSLPPIMLYLTFYPLLIVFLLLAMVPWLVHAALSSWMPERQQGT</sequence>
<gene>
    <name evidence="2" type="ordered locus">Rcas_3316</name>
</gene>
<organism evidence="2 3">
    <name type="scientific">Roseiflexus castenholzii (strain DSM 13941 / HLO8)</name>
    <dbReference type="NCBI Taxonomy" id="383372"/>
    <lineage>
        <taxon>Bacteria</taxon>
        <taxon>Bacillati</taxon>
        <taxon>Chloroflexota</taxon>
        <taxon>Chloroflexia</taxon>
        <taxon>Chloroflexales</taxon>
        <taxon>Roseiflexineae</taxon>
        <taxon>Roseiflexaceae</taxon>
        <taxon>Roseiflexus</taxon>
    </lineage>
</organism>
<evidence type="ECO:0000256" key="1">
    <source>
        <dbReference type="SAM" id="Phobius"/>
    </source>
</evidence>
<protein>
    <submittedName>
        <fullName evidence="2">Uncharacterized protein</fullName>
    </submittedName>
</protein>
<dbReference type="Proteomes" id="UP000000263">
    <property type="component" value="Chromosome"/>
</dbReference>
<dbReference type="EMBL" id="CP000804">
    <property type="protein sequence ID" value="ABU59367.1"/>
    <property type="molecule type" value="Genomic_DNA"/>
</dbReference>
<accession>A7NP71</accession>
<dbReference type="RefSeq" id="WP_012121791.1">
    <property type="nucleotide sequence ID" value="NC_009767.1"/>
</dbReference>
<proteinExistence type="predicted"/>
<keyword evidence="1" id="KW-0472">Membrane</keyword>
<dbReference type="KEGG" id="rca:Rcas_3316"/>
<feature type="transmembrane region" description="Helical" evidence="1">
    <location>
        <begin position="80"/>
        <end position="103"/>
    </location>
</feature>
<evidence type="ECO:0000313" key="3">
    <source>
        <dbReference type="Proteomes" id="UP000000263"/>
    </source>
</evidence>
<keyword evidence="3" id="KW-1185">Reference proteome</keyword>
<evidence type="ECO:0000313" key="2">
    <source>
        <dbReference type="EMBL" id="ABU59367.1"/>
    </source>
</evidence>